<evidence type="ECO:0000313" key="2">
    <source>
        <dbReference type="Proteomes" id="UP000231501"/>
    </source>
</evidence>
<dbReference type="OrthoDB" id="8216219at2"/>
<gene>
    <name evidence="1" type="ORF">CS062_23615</name>
</gene>
<reference evidence="1 2" key="1">
    <citation type="submission" date="2017-11" db="EMBL/GenBank/DDBJ databases">
        <title>Draft genome sequence of Mitsuaria sp. HWN-4.</title>
        <authorList>
            <person name="Gundlapally S.R."/>
        </authorList>
    </citation>
    <scope>NUCLEOTIDE SEQUENCE [LARGE SCALE GENOMIC DNA]</scope>
    <source>
        <strain evidence="1 2">HWN-4</strain>
    </source>
</reference>
<organism evidence="1 2">
    <name type="scientific">Roseateles chitinivorans</name>
    <dbReference type="NCBI Taxonomy" id="2917965"/>
    <lineage>
        <taxon>Bacteria</taxon>
        <taxon>Pseudomonadati</taxon>
        <taxon>Pseudomonadota</taxon>
        <taxon>Betaproteobacteria</taxon>
        <taxon>Burkholderiales</taxon>
        <taxon>Sphaerotilaceae</taxon>
        <taxon>Roseateles</taxon>
    </lineage>
</organism>
<dbReference type="Proteomes" id="UP000231501">
    <property type="component" value="Unassembled WGS sequence"/>
</dbReference>
<dbReference type="AlphaFoldDB" id="A0A2G9C2V4"/>
<dbReference type="PANTHER" id="PTHR30632:SF11">
    <property type="entry name" value="BLR4797 PROTEIN"/>
    <property type="match status" value="1"/>
</dbReference>
<dbReference type="InterPro" id="IPR050682">
    <property type="entry name" value="ModA/WtpA"/>
</dbReference>
<protein>
    <submittedName>
        <fullName evidence="1">Molybdenum ABC transporter substrate-binding protein</fullName>
    </submittedName>
</protein>
<dbReference type="EMBL" id="PEOG01000106">
    <property type="protein sequence ID" value="PIM50708.1"/>
    <property type="molecule type" value="Genomic_DNA"/>
</dbReference>
<dbReference type="PANTHER" id="PTHR30632">
    <property type="entry name" value="MOLYBDATE-BINDING PERIPLASMIC PROTEIN"/>
    <property type="match status" value="1"/>
</dbReference>
<dbReference type="SUPFAM" id="SSF53850">
    <property type="entry name" value="Periplasmic binding protein-like II"/>
    <property type="match status" value="1"/>
</dbReference>
<sequence length="231" mass="23695">MIAPLAGISSMATRVLLAELSAAYTAAHGLEIRFESIGGVDAARRVESGEGVDLVVLAADAMARLLASGRLRADSLRPIADSPMYIAAPEGQAQPTVDSADALRQALLDARAIGYSTGPSGQALLALLADWGLTDALAGRLRQSPAGIPVATMVAQGDVDLGFQQLSELQGHPGVTLLGPMPPGLEIVTRFTAAVAATSGEPATAQRVVDDFASARHDALRRRLGLATPAA</sequence>
<proteinExistence type="predicted"/>
<dbReference type="RefSeq" id="WP_099864210.1">
    <property type="nucleotide sequence ID" value="NZ_PEOG01000106.1"/>
</dbReference>
<dbReference type="GO" id="GO:0015689">
    <property type="term" value="P:molybdate ion transport"/>
    <property type="evidence" value="ECO:0007669"/>
    <property type="project" value="TreeGrafter"/>
</dbReference>
<accession>A0A2G9C2V4</accession>
<name>A0A2G9C2V4_9BURK</name>
<dbReference type="GO" id="GO:0030973">
    <property type="term" value="F:molybdate ion binding"/>
    <property type="evidence" value="ECO:0007669"/>
    <property type="project" value="TreeGrafter"/>
</dbReference>
<dbReference type="Pfam" id="PF13531">
    <property type="entry name" value="SBP_bac_11"/>
    <property type="match status" value="1"/>
</dbReference>
<dbReference type="Gene3D" id="3.40.190.10">
    <property type="entry name" value="Periplasmic binding protein-like II"/>
    <property type="match status" value="2"/>
</dbReference>
<comment type="caution">
    <text evidence="1">The sequence shown here is derived from an EMBL/GenBank/DDBJ whole genome shotgun (WGS) entry which is preliminary data.</text>
</comment>
<keyword evidence="2" id="KW-1185">Reference proteome</keyword>
<evidence type="ECO:0000313" key="1">
    <source>
        <dbReference type="EMBL" id="PIM50708.1"/>
    </source>
</evidence>